<feature type="active site" evidence="1">
    <location>
        <position position="193"/>
    </location>
</feature>
<evidence type="ECO:0000256" key="2">
    <source>
        <dbReference type="PIRSR" id="PIRSR640198-2"/>
    </source>
</evidence>
<evidence type="ECO:0000313" key="4">
    <source>
        <dbReference type="EMBL" id="TCK01131.1"/>
    </source>
</evidence>
<organism evidence="4 5">
    <name type="scientific">Nocardia alba</name>
    <dbReference type="NCBI Taxonomy" id="225051"/>
    <lineage>
        <taxon>Bacteria</taxon>
        <taxon>Bacillati</taxon>
        <taxon>Actinomycetota</taxon>
        <taxon>Actinomycetes</taxon>
        <taxon>Mycobacteriales</taxon>
        <taxon>Nocardiaceae</taxon>
        <taxon>Nocardia</taxon>
    </lineage>
</organism>
<keyword evidence="2" id="KW-0067">ATP-binding</keyword>
<keyword evidence="2" id="KW-0547">Nucleotide-binding</keyword>
<dbReference type="GO" id="GO:0005524">
    <property type="term" value="F:ATP binding"/>
    <property type="evidence" value="ECO:0007669"/>
    <property type="project" value="UniProtKB-KW"/>
</dbReference>
<evidence type="ECO:0000259" key="3">
    <source>
        <dbReference type="PROSITE" id="PS51459"/>
    </source>
</evidence>
<dbReference type="OrthoDB" id="9813719at2"/>
<dbReference type="PROSITE" id="PS51459">
    <property type="entry name" value="FIDO"/>
    <property type="match status" value="1"/>
</dbReference>
<comment type="caution">
    <text evidence="4">The sequence shown here is derived from an EMBL/GenBank/DDBJ whole genome shotgun (WGS) entry which is preliminary data.</text>
</comment>
<feature type="domain" description="Fido" evidence="3">
    <location>
        <begin position="107"/>
        <end position="260"/>
    </location>
</feature>
<dbReference type="Proteomes" id="UP000294856">
    <property type="component" value="Unassembled WGS sequence"/>
</dbReference>
<dbReference type="AlphaFoldDB" id="A0A4R1G384"/>
<dbReference type="STRING" id="1210063.GCA_001612665_04407"/>
<evidence type="ECO:0000313" key="5">
    <source>
        <dbReference type="Proteomes" id="UP000294856"/>
    </source>
</evidence>
<feature type="binding site" evidence="2">
    <location>
        <begin position="197"/>
        <end position="204"/>
    </location>
    <ligand>
        <name>ATP</name>
        <dbReference type="ChEBI" id="CHEBI:30616"/>
    </ligand>
</feature>
<dbReference type="InterPro" id="IPR003812">
    <property type="entry name" value="Fido"/>
</dbReference>
<keyword evidence="5" id="KW-1185">Reference proteome</keyword>
<sequence length="380" mass="42864">MLFPTPNLSPGDEAVLAEVDQMRESLHFELQSVPAVWVGGLRKFLTADAVSASNSIEGFKVSTVDVEDLLAGERDVEVSEENRAETSAYARMMTYIQTLHDVEDFEYSAGFLNSLHWMLQGHRHTPRKPAGQWRRGPVYVTDARDPSIAAYTAPAVEQVPDLMSELVDWLNTPTTTHPLISAAMAHLHLVSIHPWADGNGRMSRSLQTLMIARERVIAPEFSSIEAWLGRPGNTWEYYRVLGRRGSVYRPDQDVSEWVRFSLTAYHQQAQTVHARAERSRRVWDGATDYLRAQGCDERIVSALHDVAMSGRVRRTRYEQAEGLNTQQAQRDLREMVRREVLVPVGRTRARYYAAGAAFPDRVLETARTPATLIDPYAGQS</sequence>
<accession>A0A4R1G384</accession>
<protein>
    <submittedName>
        <fullName evidence="4">Fic family protein</fullName>
    </submittedName>
</protein>
<dbReference type="InterPro" id="IPR040198">
    <property type="entry name" value="Fido_containing"/>
</dbReference>
<dbReference type="PANTHER" id="PTHR13504">
    <property type="entry name" value="FIDO DOMAIN-CONTAINING PROTEIN DDB_G0283145"/>
    <property type="match status" value="1"/>
</dbReference>
<dbReference type="RefSeq" id="WP_067454300.1">
    <property type="nucleotide sequence ID" value="NZ_SMFR01000001.1"/>
</dbReference>
<gene>
    <name evidence="4" type="ORF">DFR71_2155</name>
</gene>
<dbReference type="SUPFAM" id="SSF140931">
    <property type="entry name" value="Fic-like"/>
    <property type="match status" value="1"/>
</dbReference>
<proteinExistence type="predicted"/>
<evidence type="ECO:0000256" key="1">
    <source>
        <dbReference type="PIRSR" id="PIRSR640198-1"/>
    </source>
</evidence>
<dbReference type="EMBL" id="SMFR01000001">
    <property type="protein sequence ID" value="TCK01131.1"/>
    <property type="molecule type" value="Genomic_DNA"/>
</dbReference>
<name>A0A4R1G384_9NOCA</name>
<dbReference type="Pfam" id="PF02661">
    <property type="entry name" value="Fic"/>
    <property type="match status" value="1"/>
</dbReference>
<dbReference type="Gene3D" id="1.10.3290.10">
    <property type="entry name" value="Fido-like domain"/>
    <property type="match status" value="1"/>
</dbReference>
<dbReference type="PANTHER" id="PTHR13504:SF38">
    <property type="entry name" value="FIDO DOMAIN-CONTAINING PROTEIN"/>
    <property type="match status" value="1"/>
</dbReference>
<dbReference type="InterPro" id="IPR036597">
    <property type="entry name" value="Fido-like_dom_sf"/>
</dbReference>
<reference evidence="4 5" key="1">
    <citation type="submission" date="2019-03" db="EMBL/GenBank/DDBJ databases">
        <title>Genomic Encyclopedia of Type Strains, Phase IV (KMG-IV): sequencing the most valuable type-strain genomes for metagenomic binning, comparative biology and taxonomic classification.</title>
        <authorList>
            <person name="Goeker M."/>
        </authorList>
    </citation>
    <scope>NUCLEOTIDE SEQUENCE [LARGE SCALE GENOMIC DNA]</scope>
    <source>
        <strain evidence="4 5">DSM 44684</strain>
    </source>
</reference>